<proteinExistence type="predicted"/>
<evidence type="ECO:0000313" key="2">
    <source>
        <dbReference type="EMBL" id="KAK3102907.1"/>
    </source>
</evidence>
<dbReference type="EMBL" id="VSWD01000005">
    <property type="protein sequence ID" value="KAK3102907.1"/>
    <property type="molecule type" value="Genomic_DNA"/>
</dbReference>
<evidence type="ECO:0000313" key="3">
    <source>
        <dbReference type="Proteomes" id="UP001186944"/>
    </source>
</evidence>
<evidence type="ECO:0000256" key="1">
    <source>
        <dbReference type="SAM" id="MobiDB-lite"/>
    </source>
</evidence>
<keyword evidence="3" id="KW-1185">Reference proteome</keyword>
<dbReference type="Gene3D" id="1.10.1410.40">
    <property type="match status" value="1"/>
</dbReference>
<accession>A0AA88YCT8</accession>
<gene>
    <name evidence="2" type="ORF">FSP39_014854</name>
</gene>
<name>A0AA88YCT8_PINIB</name>
<dbReference type="AlphaFoldDB" id="A0AA88YCT8"/>
<reference evidence="2" key="1">
    <citation type="submission" date="2019-08" db="EMBL/GenBank/DDBJ databases">
        <title>The improved chromosome-level genome for the pearl oyster Pinctada fucata martensii using PacBio sequencing and Hi-C.</title>
        <authorList>
            <person name="Zheng Z."/>
        </authorList>
    </citation>
    <scope>NUCLEOTIDE SEQUENCE</scope>
    <source>
        <strain evidence="2">ZZ-2019</strain>
        <tissue evidence="2">Adductor muscle</tissue>
    </source>
</reference>
<organism evidence="2 3">
    <name type="scientific">Pinctada imbricata</name>
    <name type="common">Atlantic pearl-oyster</name>
    <name type="synonym">Pinctada martensii</name>
    <dbReference type="NCBI Taxonomy" id="66713"/>
    <lineage>
        <taxon>Eukaryota</taxon>
        <taxon>Metazoa</taxon>
        <taxon>Spiralia</taxon>
        <taxon>Lophotrochozoa</taxon>
        <taxon>Mollusca</taxon>
        <taxon>Bivalvia</taxon>
        <taxon>Autobranchia</taxon>
        <taxon>Pteriomorphia</taxon>
        <taxon>Pterioida</taxon>
        <taxon>Pterioidea</taxon>
        <taxon>Pteriidae</taxon>
        <taxon>Pinctada</taxon>
    </lineage>
</organism>
<comment type="caution">
    <text evidence="2">The sequence shown here is derived from an EMBL/GenBank/DDBJ whole genome shotgun (WGS) entry which is preliminary data.</text>
</comment>
<protein>
    <submittedName>
        <fullName evidence="2">Uncharacterized protein</fullName>
    </submittedName>
</protein>
<feature type="region of interest" description="Disordered" evidence="1">
    <location>
        <begin position="471"/>
        <end position="498"/>
    </location>
</feature>
<dbReference type="Proteomes" id="UP001186944">
    <property type="component" value="Unassembled WGS sequence"/>
</dbReference>
<sequence length="532" mass="60024">MMNLKDKIDSLCKLSRPVVNDERQDKYCEYITRFCSHYKHGDTQEGCKVVGSTREGIRLRLEKDEGDFDYLVYSWIPIPTEALEFRQDLPCFCHIKGESVIDKFGGEVELIDGIYLPSSVLRDVNKKAFPLLKGILEIVSSFESTHGRHTLHLSLKQDIKPGISKVIYNGWECEELQDIPLQRKGDPKKIMKLIQNAMSQSPELRQSLGPIVAFCGIMGSLKQRGGENSEASIYQNLGPLMEAFGGNLYSAKPAIKDENARKDFCLGCNEAEMLLADAMLPIQRKSMLLIKAFVKSVLKKFADLITTFHWKTALYRVSESKDALQTSLDDSPDNIIKFTKEVIEYMTQSVCERKLQHFFCDSNLFAGLSDDTVAWFTYKLIYLHDNIESSLERFLIESEKKEMKVEEVDESKIQMATKTLLDDSNEDEVEGIISVMSGIAEMTDDDDDMKLTEAIIDVFLHASSYLIEEMDRGKHSSSSNRENPGASSSAESRRNAEMGDAVVSLLSASSGREKKKAQDKLVQNLLAGIFKK</sequence>